<keyword evidence="6 8" id="KW-0326">Glycosidase</keyword>
<dbReference type="SUPFAM" id="SSF49899">
    <property type="entry name" value="Concanavalin A-like lectins/glucanases"/>
    <property type="match status" value="1"/>
</dbReference>
<gene>
    <name evidence="12" type="ORF">ACFQNG_08530</name>
</gene>
<dbReference type="InterPro" id="IPR013320">
    <property type="entry name" value="ConA-like_dom_sf"/>
</dbReference>
<dbReference type="InterPro" id="IPR023296">
    <property type="entry name" value="Glyco_hydro_beta-prop_sf"/>
</dbReference>
<dbReference type="InterPro" id="IPR051214">
    <property type="entry name" value="GH32_Enzymes"/>
</dbReference>
<protein>
    <recommendedName>
        <fullName evidence="4 8">Sucrose-6-phosphate hydrolase</fullName>
        <ecNumber evidence="3 8">3.2.1.26</ecNumber>
    </recommendedName>
    <alternativeName>
        <fullName evidence="7 9">Invertase</fullName>
    </alternativeName>
</protein>
<dbReference type="Proteomes" id="UP001596500">
    <property type="component" value="Unassembled WGS sequence"/>
</dbReference>
<name>A0ABW2RKA0_9BACL</name>
<proteinExistence type="inferred from homology"/>
<dbReference type="SMART" id="SM00640">
    <property type="entry name" value="Glyco_32"/>
    <property type="match status" value="1"/>
</dbReference>
<dbReference type="NCBIfam" id="TIGR01322">
    <property type="entry name" value="scrB_fam"/>
    <property type="match status" value="1"/>
</dbReference>
<dbReference type="CDD" id="cd18623">
    <property type="entry name" value="GH32_ScrB-like"/>
    <property type="match status" value="1"/>
</dbReference>
<evidence type="ECO:0000313" key="13">
    <source>
        <dbReference type="Proteomes" id="UP001596500"/>
    </source>
</evidence>
<dbReference type="Pfam" id="PF08244">
    <property type="entry name" value="Glyco_hydro_32C"/>
    <property type="match status" value="1"/>
</dbReference>
<evidence type="ECO:0000256" key="9">
    <source>
        <dbReference type="RuleBase" id="RU365015"/>
    </source>
</evidence>
<comment type="function">
    <text evidence="9">Enables the bacterium to metabolize sucrose as a sole carbon source.</text>
</comment>
<dbReference type="PANTHER" id="PTHR43101">
    <property type="entry name" value="BETA-FRUCTOSIDASE"/>
    <property type="match status" value="1"/>
</dbReference>
<evidence type="ECO:0000256" key="4">
    <source>
        <dbReference type="ARBA" id="ARBA00019623"/>
    </source>
</evidence>
<dbReference type="EC" id="3.2.1.26" evidence="3 8"/>
<dbReference type="Gene3D" id="2.115.10.20">
    <property type="entry name" value="Glycosyl hydrolase domain, family 43"/>
    <property type="match status" value="1"/>
</dbReference>
<evidence type="ECO:0000256" key="7">
    <source>
        <dbReference type="ARBA" id="ARBA00033367"/>
    </source>
</evidence>
<dbReference type="InterPro" id="IPR013189">
    <property type="entry name" value="Glyco_hydro_32_C"/>
</dbReference>
<dbReference type="PROSITE" id="PS00609">
    <property type="entry name" value="GLYCOSYL_HYDROL_F32"/>
    <property type="match status" value="1"/>
</dbReference>
<evidence type="ECO:0000259" key="10">
    <source>
        <dbReference type="Pfam" id="PF00251"/>
    </source>
</evidence>
<reference evidence="13" key="1">
    <citation type="journal article" date="2019" name="Int. J. Syst. Evol. Microbiol.">
        <title>The Global Catalogue of Microorganisms (GCM) 10K type strain sequencing project: providing services to taxonomists for standard genome sequencing and annotation.</title>
        <authorList>
            <consortium name="The Broad Institute Genomics Platform"/>
            <consortium name="The Broad Institute Genome Sequencing Center for Infectious Disease"/>
            <person name="Wu L."/>
            <person name="Ma J."/>
        </authorList>
    </citation>
    <scope>NUCLEOTIDE SEQUENCE [LARGE SCALE GENOMIC DNA]</scope>
    <source>
        <strain evidence="13">CGMCC 1.12942</strain>
    </source>
</reference>
<dbReference type="Pfam" id="PF00251">
    <property type="entry name" value="Glyco_hydro_32N"/>
    <property type="match status" value="1"/>
</dbReference>
<accession>A0ABW2RKA0</accession>
<dbReference type="PANTHER" id="PTHR43101:SF1">
    <property type="entry name" value="BETA-FRUCTOSIDASE"/>
    <property type="match status" value="1"/>
</dbReference>
<dbReference type="Gene3D" id="2.60.120.560">
    <property type="entry name" value="Exo-inulinase, domain 1"/>
    <property type="match status" value="1"/>
</dbReference>
<evidence type="ECO:0000256" key="5">
    <source>
        <dbReference type="ARBA" id="ARBA00022801"/>
    </source>
</evidence>
<evidence type="ECO:0000256" key="8">
    <source>
        <dbReference type="RuleBase" id="RU362110"/>
    </source>
</evidence>
<dbReference type="SUPFAM" id="SSF75005">
    <property type="entry name" value="Arabinanase/levansucrase/invertase"/>
    <property type="match status" value="1"/>
</dbReference>
<keyword evidence="9" id="KW-0119">Carbohydrate metabolism</keyword>
<keyword evidence="13" id="KW-1185">Reference proteome</keyword>
<comment type="subcellular location">
    <subcellularLocation>
        <location evidence="9">Cytoplasm</location>
    </subcellularLocation>
</comment>
<evidence type="ECO:0000256" key="3">
    <source>
        <dbReference type="ARBA" id="ARBA00012758"/>
    </source>
</evidence>
<comment type="similarity">
    <text evidence="2 8">Belongs to the glycosyl hydrolase 32 family.</text>
</comment>
<feature type="domain" description="Glycosyl hydrolase family 32 N-terminal" evidence="10">
    <location>
        <begin position="42"/>
        <end position="343"/>
    </location>
</feature>
<dbReference type="EMBL" id="JBHTBW010000021">
    <property type="protein sequence ID" value="MFC7441201.1"/>
    <property type="molecule type" value="Genomic_DNA"/>
</dbReference>
<sequence>MPKRAETSMTADKYRTILEAEEGELEALRQVAKDDPWKPSYHIHPSVGLLNDPNGLSYFNGYYHVFYQWYPFGPVHGMKHWAHVRSKDLIHWERMPVALVPTEVYETHGAFSGTAIEKDGQLYLYYTGNVKFDERNRTANQCLAIMDHRFQIRKHAHNPLISGTPVGYTGHVRDPKVFVKEDVYYMLLGAQRSDLTGALLVYESPDAIRWDFKGELRVEGWSAGYMWECPDCFRIGGSDVLLFSPQGVEREGHNYHNLYNAIYCVGELDLTRLSFKVDFCREIDKGFDFYAPQTFADPHGRRILLAWAGASEMEYPTDRNMWAHCLTIPRELKLEGNILKQRPIPELNQLRLNETRAEGGLANEEKEIENSEDAFELNVRFSEIAADRFGIRLCQSEREGFTLLFDKKQASVSVDRGRFEHGFGERVGTVRSETLMIENKLSVRVFVDKSVIEIFIQDGEVTFTSRVFPLAQSTGISLFAEGDLRFALQKYSLAKGMEC</sequence>
<dbReference type="InterPro" id="IPR006232">
    <property type="entry name" value="Suc6P_hydrolase"/>
</dbReference>
<dbReference type="InterPro" id="IPR001362">
    <property type="entry name" value="Glyco_hydro_32"/>
</dbReference>
<organism evidence="12 13">
    <name type="scientific">Laceyella putida</name>
    <dbReference type="NCBI Taxonomy" id="110101"/>
    <lineage>
        <taxon>Bacteria</taxon>
        <taxon>Bacillati</taxon>
        <taxon>Bacillota</taxon>
        <taxon>Bacilli</taxon>
        <taxon>Bacillales</taxon>
        <taxon>Thermoactinomycetaceae</taxon>
        <taxon>Laceyella</taxon>
    </lineage>
</organism>
<dbReference type="InterPro" id="IPR013148">
    <property type="entry name" value="Glyco_hydro_32_N"/>
</dbReference>
<keyword evidence="5 8" id="KW-0378">Hydrolase</keyword>
<dbReference type="RefSeq" id="WP_379864495.1">
    <property type="nucleotide sequence ID" value="NZ_JBHTBW010000021.1"/>
</dbReference>
<feature type="domain" description="Glycosyl hydrolase family 32 C-terminal" evidence="11">
    <location>
        <begin position="347"/>
        <end position="483"/>
    </location>
</feature>
<evidence type="ECO:0000313" key="12">
    <source>
        <dbReference type="EMBL" id="MFC7441201.1"/>
    </source>
</evidence>
<evidence type="ECO:0000256" key="2">
    <source>
        <dbReference type="ARBA" id="ARBA00009902"/>
    </source>
</evidence>
<evidence type="ECO:0000256" key="6">
    <source>
        <dbReference type="ARBA" id="ARBA00023295"/>
    </source>
</evidence>
<evidence type="ECO:0000256" key="1">
    <source>
        <dbReference type="ARBA" id="ARBA00004914"/>
    </source>
</evidence>
<dbReference type="GO" id="GO:0016787">
    <property type="term" value="F:hydrolase activity"/>
    <property type="evidence" value="ECO:0007669"/>
    <property type="project" value="UniProtKB-KW"/>
</dbReference>
<comment type="caution">
    <text evidence="12">The sequence shown here is derived from an EMBL/GenBank/DDBJ whole genome shotgun (WGS) entry which is preliminary data.</text>
</comment>
<keyword evidence="9" id="KW-0963">Cytoplasm</keyword>
<evidence type="ECO:0000259" key="11">
    <source>
        <dbReference type="Pfam" id="PF08244"/>
    </source>
</evidence>
<comment type="pathway">
    <text evidence="1 9">Glycan biosynthesis; sucrose metabolism.</text>
</comment>
<comment type="catalytic activity">
    <reaction evidence="8">
        <text>Hydrolysis of terminal non-reducing beta-D-fructofuranoside residues in beta-D-fructofuranosides.</text>
        <dbReference type="EC" id="3.2.1.26"/>
    </reaction>
</comment>
<dbReference type="InterPro" id="IPR018053">
    <property type="entry name" value="Glyco_hydro_32_AS"/>
</dbReference>